<dbReference type="CDD" id="cd03424">
    <property type="entry name" value="NUDIX_ADPRase_Nudt5_UGPPase_Nudt14"/>
    <property type="match status" value="1"/>
</dbReference>
<dbReference type="Proteomes" id="UP000199205">
    <property type="component" value="Unassembled WGS sequence"/>
</dbReference>
<dbReference type="AlphaFoldDB" id="A0A1C3TZC4"/>
<gene>
    <name evidence="3" type="ORF">GA0061101_101233</name>
</gene>
<dbReference type="SUPFAM" id="SSF55811">
    <property type="entry name" value="Nudix"/>
    <property type="match status" value="1"/>
</dbReference>
<evidence type="ECO:0000256" key="1">
    <source>
        <dbReference type="ARBA" id="ARBA00022801"/>
    </source>
</evidence>
<evidence type="ECO:0000259" key="2">
    <source>
        <dbReference type="PROSITE" id="PS51462"/>
    </source>
</evidence>
<dbReference type="PROSITE" id="PS51462">
    <property type="entry name" value="NUDIX"/>
    <property type="match status" value="1"/>
</dbReference>
<keyword evidence="1" id="KW-0378">Hydrolase</keyword>
<dbReference type="OrthoDB" id="9806150at2"/>
<proteinExistence type="predicted"/>
<dbReference type="GO" id="GO:0016787">
    <property type="term" value="F:hydrolase activity"/>
    <property type="evidence" value="ECO:0007669"/>
    <property type="project" value="UniProtKB-KW"/>
</dbReference>
<accession>A0A1C3TZC4</accession>
<feature type="domain" description="Nudix hydrolase" evidence="2">
    <location>
        <begin position="56"/>
        <end position="186"/>
    </location>
</feature>
<protein>
    <submittedName>
        <fullName evidence="3">NUDIX domain-containing protein</fullName>
    </submittedName>
</protein>
<sequence>MDSKDDVTHLLTDTADLPPWEIKSSTYLVHDRWLKVRADSCVTAEGVEIAPYYVLEYPDWVEIIALDAEDHIYLVQQYRHGLGVVALELPGGAIDASDASPVEAAARELREETGLSSTDWDYVGKLAPNPATHTNLAHIVIARNVEFSARPADDPTERIRLIRMPIRQAIELALDGKMIQVIHVAALTLALHKAGKWDAPTPTDKR</sequence>
<organism evidence="3 4">
    <name type="scientific">Rhizobium lusitanum</name>
    <dbReference type="NCBI Taxonomy" id="293958"/>
    <lineage>
        <taxon>Bacteria</taxon>
        <taxon>Pseudomonadati</taxon>
        <taxon>Pseudomonadota</taxon>
        <taxon>Alphaproteobacteria</taxon>
        <taxon>Hyphomicrobiales</taxon>
        <taxon>Rhizobiaceae</taxon>
        <taxon>Rhizobium/Agrobacterium group</taxon>
        <taxon>Rhizobium</taxon>
    </lineage>
</organism>
<dbReference type="GO" id="GO:0019693">
    <property type="term" value="P:ribose phosphate metabolic process"/>
    <property type="evidence" value="ECO:0007669"/>
    <property type="project" value="TreeGrafter"/>
</dbReference>
<dbReference type="Pfam" id="PF00293">
    <property type="entry name" value="NUDIX"/>
    <property type="match status" value="1"/>
</dbReference>
<dbReference type="Gene3D" id="3.90.79.10">
    <property type="entry name" value="Nucleoside Triphosphate Pyrophosphohydrolase"/>
    <property type="match status" value="1"/>
</dbReference>
<name>A0A1C3TZC4_9HYPH</name>
<dbReference type="EMBL" id="FMAF01000001">
    <property type="protein sequence ID" value="SCB08556.1"/>
    <property type="molecule type" value="Genomic_DNA"/>
</dbReference>
<dbReference type="InterPro" id="IPR000086">
    <property type="entry name" value="NUDIX_hydrolase_dom"/>
</dbReference>
<dbReference type="RefSeq" id="WP_092572848.1">
    <property type="nucleotide sequence ID" value="NZ_FMAF01000001.1"/>
</dbReference>
<evidence type="ECO:0000313" key="3">
    <source>
        <dbReference type="EMBL" id="SCB08556.1"/>
    </source>
</evidence>
<dbReference type="GO" id="GO:0006753">
    <property type="term" value="P:nucleoside phosphate metabolic process"/>
    <property type="evidence" value="ECO:0007669"/>
    <property type="project" value="TreeGrafter"/>
</dbReference>
<reference evidence="3 4" key="1">
    <citation type="submission" date="2016-08" db="EMBL/GenBank/DDBJ databases">
        <authorList>
            <person name="Seilhamer J.J."/>
        </authorList>
    </citation>
    <scope>NUCLEOTIDE SEQUENCE [LARGE SCALE GENOMIC DNA]</scope>
    <source>
        <strain evidence="3 4">P1-7</strain>
    </source>
</reference>
<dbReference type="InterPro" id="IPR015797">
    <property type="entry name" value="NUDIX_hydrolase-like_dom_sf"/>
</dbReference>
<dbReference type="PANTHER" id="PTHR11839">
    <property type="entry name" value="UDP/ADP-SUGAR PYROPHOSPHATASE"/>
    <property type="match status" value="1"/>
</dbReference>
<dbReference type="PANTHER" id="PTHR11839:SF1">
    <property type="entry name" value="ADP-SUGAR PYROPHOSPHATASE"/>
    <property type="match status" value="1"/>
</dbReference>
<evidence type="ECO:0000313" key="4">
    <source>
        <dbReference type="Proteomes" id="UP000199205"/>
    </source>
</evidence>